<feature type="chain" id="PRO_5001646843" evidence="1">
    <location>
        <begin position="20"/>
        <end position="192"/>
    </location>
</feature>
<keyword evidence="3" id="KW-1185">Reference proteome</keyword>
<reference evidence="3" key="1">
    <citation type="journal article" date="2014" name="Proc. Natl. Acad. Sci. U.S.A.">
        <title>Extensive sampling of basidiomycete genomes demonstrates inadequacy of the white-rot/brown-rot paradigm for wood decay fungi.</title>
        <authorList>
            <person name="Riley R."/>
            <person name="Salamov A.A."/>
            <person name="Brown D.W."/>
            <person name="Nagy L.G."/>
            <person name="Floudas D."/>
            <person name="Held B.W."/>
            <person name="Levasseur A."/>
            <person name="Lombard V."/>
            <person name="Morin E."/>
            <person name="Otillar R."/>
            <person name="Lindquist E.A."/>
            <person name="Sun H."/>
            <person name="LaButti K.M."/>
            <person name="Schmutz J."/>
            <person name="Jabbour D."/>
            <person name="Luo H."/>
            <person name="Baker S.E."/>
            <person name="Pisabarro A.G."/>
            <person name="Walton J.D."/>
            <person name="Blanchette R.A."/>
            <person name="Henrissat B."/>
            <person name="Martin F."/>
            <person name="Cullen D."/>
            <person name="Hibbett D.S."/>
            <person name="Grigoriev I.V."/>
        </authorList>
    </citation>
    <scope>NUCLEOTIDE SEQUENCE [LARGE SCALE GENOMIC DNA]</scope>
    <source>
        <strain evidence="3">CBS 339.88</strain>
    </source>
</reference>
<organism evidence="2 3">
    <name type="scientific">Galerina marginata (strain CBS 339.88)</name>
    <dbReference type="NCBI Taxonomy" id="685588"/>
    <lineage>
        <taxon>Eukaryota</taxon>
        <taxon>Fungi</taxon>
        <taxon>Dikarya</taxon>
        <taxon>Basidiomycota</taxon>
        <taxon>Agaricomycotina</taxon>
        <taxon>Agaricomycetes</taxon>
        <taxon>Agaricomycetidae</taxon>
        <taxon>Agaricales</taxon>
        <taxon>Agaricineae</taxon>
        <taxon>Strophariaceae</taxon>
        <taxon>Galerina</taxon>
    </lineage>
</organism>
<gene>
    <name evidence="2" type="ORF">GALMADRAFT_221971</name>
</gene>
<evidence type="ECO:0000313" key="2">
    <source>
        <dbReference type="EMBL" id="KDR82085.1"/>
    </source>
</evidence>
<name>A0A067TFU9_GALM3</name>
<proteinExistence type="predicted"/>
<evidence type="ECO:0000313" key="3">
    <source>
        <dbReference type="Proteomes" id="UP000027222"/>
    </source>
</evidence>
<sequence length="192" mass="20540">MMFDSSLWSFFLLSVGVQAILPVPVTQYRAGINGANPSPAGQVIQGLTVLGVGPNGGTTYSEVMIASGVVTLSPPTGTPVLTTFTGIQTVTADNFVEHASWVYRSIADTSKKFNSFEQNCTFTDATKVKAECVEVFKAEVGGTKTQATTQTVTEPVKPWFTYVPPQTNSASIYVSQMWSSAFGFILAATCLW</sequence>
<protein>
    <submittedName>
        <fullName evidence="2">Uncharacterized protein</fullName>
    </submittedName>
</protein>
<dbReference type="EMBL" id="KL142370">
    <property type="protein sequence ID" value="KDR82085.1"/>
    <property type="molecule type" value="Genomic_DNA"/>
</dbReference>
<dbReference type="HOGENOM" id="CLU_1415267_0_0_1"/>
<dbReference type="OrthoDB" id="2929351at2759"/>
<dbReference type="AlphaFoldDB" id="A0A067TFU9"/>
<accession>A0A067TFU9</accession>
<feature type="signal peptide" evidence="1">
    <location>
        <begin position="1"/>
        <end position="19"/>
    </location>
</feature>
<keyword evidence="1" id="KW-0732">Signal</keyword>
<evidence type="ECO:0000256" key="1">
    <source>
        <dbReference type="SAM" id="SignalP"/>
    </source>
</evidence>
<dbReference type="Proteomes" id="UP000027222">
    <property type="component" value="Unassembled WGS sequence"/>
</dbReference>